<proteinExistence type="predicted"/>
<dbReference type="GO" id="GO:0005886">
    <property type="term" value="C:plasma membrane"/>
    <property type="evidence" value="ECO:0007669"/>
    <property type="project" value="TreeGrafter"/>
</dbReference>
<dbReference type="GO" id="GO:0000398">
    <property type="term" value="P:mRNA splicing, via spliceosome"/>
    <property type="evidence" value="ECO:0007669"/>
    <property type="project" value="InterPro"/>
</dbReference>
<evidence type="ECO:0000259" key="2">
    <source>
        <dbReference type="Pfam" id="PF06424"/>
    </source>
</evidence>
<dbReference type="Pfam" id="PF06424">
    <property type="entry name" value="PRP1_N"/>
    <property type="match status" value="1"/>
</dbReference>
<dbReference type="InterPro" id="IPR045034">
    <property type="entry name" value="O-acyltransferase_WSD1-like"/>
</dbReference>
<evidence type="ECO:0000313" key="4">
    <source>
        <dbReference type="EMBL" id="KAJ8530061.1"/>
    </source>
</evidence>
<feature type="domain" description="PRP1 splicing factor N-terminal" evidence="2">
    <location>
        <begin position="18"/>
        <end position="107"/>
    </location>
</feature>
<dbReference type="GO" id="GO:0008374">
    <property type="term" value="F:O-acyltransferase activity"/>
    <property type="evidence" value="ECO:0007669"/>
    <property type="project" value="InterPro"/>
</dbReference>
<accession>A0A9Q1L9K3</accession>
<organism evidence="4 5">
    <name type="scientific">Anisodus acutangulus</name>
    <dbReference type="NCBI Taxonomy" id="402998"/>
    <lineage>
        <taxon>Eukaryota</taxon>
        <taxon>Viridiplantae</taxon>
        <taxon>Streptophyta</taxon>
        <taxon>Embryophyta</taxon>
        <taxon>Tracheophyta</taxon>
        <taxon>Spermatophyta</taxon>
        <taxon>Magnoliopsida</taxon>
        <taxon>eudicotyledons</taxon>
        <taxon>Gunneridae</taxon>
        <taxon>Pentapetalae</taxon>
        <taxon>asterids</taxon>
        <taxon>lamiids</taxon>
        <taxon>Solanales</taxon>
        <taxon>Solanaceae</taxon>
        <taxon>Solanoideae</taxon>
        <taxon>Hyoscyameae</taxon>
        <taxon>Anisodus</taxon>
    </lineage>
</organism>
<evidence type="ECO:0000259" key="3">
    <source>
        <dbReference type="Pfam" id="PF06974"/>
    </source>
</evidence>
<dbReference type="InterPro" id="IPR009721">
    <property type="entry name" value="O-acyltransferase_WSD1_C"/>
</dbReference>
<sequence length="258" mass="28026">MQAHVPPKAQLNFLNTRPPANYVAGLGCDATGFTTRPDIGPARDTPDLPDRSVVGGTPSAPAPDVGRGCGKGVGGDEDDNEDDAEEKGYDENQKFDEFEGNDVGLFDGYLDLRSPKALKEGTQMTGVAMVNLRKQSDLQDFSQLMNRKSGARWGNKFGMLLLPVYYYKGGSDPLQYVRRAKAMINKKKLSVEGPCSYKIRDLIMSSVKLASLLNYRIVSNTTFTISNVIGPQEDITFGGNHISSVRVTSTALSHVGKN</sequence>
<keyword evidence="5" id="KW-1185">Reference proteome</keyword>
<feature type="region of interest" description="Disordered" evidence="1">
    <location>
        <begin position="35"/>
        <end position="94"/>
    </location>
</feature>
<dbReference type="InterPro" id="IPR010491">
    <property type="entry name" value="PRP1_N"/>
</dbReference>
<feature type="domain" description="O-acyltransferase WSD1 C-terminal" evidence="3">
    <location>
        <begin position="153"/>
        <end position="255"/>
    </location>
</feature>
<reference evidence="5" key="1">
    <citation type="journal article" date="2023" name="Proc. Natl. Acad. Sci. U.S.A.">
        <title>Genomic and structural basis for evolution of tropane alkaloid biosynthesis.</title>
        <authorList>
            <person name="Wanga Y.-J."/>
            <person name="Taina T."/>
            <person name="Yua J.-Y."/>
            <person name="Lia J."/>
            <person name="Xua B."/>
            <person name="Chenc J."/>
            <person name="D'Auriad J.C."/>
            <person name="Huanga J.-P."/>
            <person name="Huanga S.-X."/>
        </authorList>
    </citation>
    <scope>NUCLEOTIDE SEQUENCE [LARGE SCALE GENOMIC DNA]</scope>
    <source>
        <strain evidence="5">cv. KIB-2019</strain>
    </source>
</reference>
<feature type="compositionally biased region" description="Acidic residues" evidence="1">
    <location>
        <begin position="75"/>
        <end position="85"/>
    </location>
</feature>
<gene>
    <name evidence="4" type="ORF">K7X08_036896</name>
</gene>
<dbReference type="EMBL" id="JAJAGQ010000022">
    <property type="protein sequence ID" value="KAJ8530061.1"/>
    <property type="molecule type" value="Genomic_DNA"/>
</dbReference>
<dbReference type="PANTHER" id="PTHR31650:SF41">
    <property type="entry name" value="O-ACYLTRANSFERASE WSD1-LIKE ISOFORM X1"/>
    <property type="match status" value="1"/>
</dbReference>
<dbReference type="GO" id="GO:0019432">
    <property type="term" value="P:triglyceride biosynthetic process"/>
    <property type="evidence" value="ECO:0007669"/>
    <property type="project" value="TreeGrafter"/>
</dbReference>
<evidence type="ECO:0000313" key="5">
    <source>
        <dbReference type="Proteomes" id="UP001152561"/>
    </source>
</evidence>
<dbReference type="Pfam" id="PF06974">
    <property type="entry name" value="WS_DGAT_C"/>
    <property type="match status" value="1"/>
</dbReference>
<comment type="caution">
    <text evidence="4">The sequence shown here is derived from an EMBL/GenBank/DDBJ whole genome shotgun (WGS) entry which is preliminary data.</text>
</comment>
<dbReference type="OrthoDB" id="619536at2759"/>
<dbReference type="PANTHER" id="PTHR31650">
    <property type="entry name" value="O-ACYLTRANSFERASE (WSD1-LIKE) FAMILY PROTEIN"/>
    <property type="match status" value="1"/>
</dbReference>
<name>A0A9Q1L9K3_9SOLA</name>
<dbReference type="Proteomes" id="UP001152561">
    <property type="component" value="Unassembled WGS sequence"/>
</dbReference>
<evidence type="ECO:0000256" key="1">
    <source>
        <dbReference type="SAM" id="MobiDB-lite"/>
    </source>
</evidence>
<dbReference type="AlphaFoldDB" id="A0A9Q1L9K3"/>
<protein>
    <submittedName>
        <fullName evidence="4">Uncharacterized protein</fullName>
    </submittedName>
</protein>